<proteinExistence type="predicted"/>
<protein>
    <recommendedName>
        <fullName evidence="4">Transposase</fullName>
    </recommendedName>
</protein>
<sequence length="90" mass="9583">MGKPASPSTVSKVSTGSADAGSTVDGWEAVRALWARSHKVRHAAVQKRESGRPRRRAVGTNSTPQVAQRLVVLPMEPPGSEWGVIAIRAQ</sequence>
<evidence type="ECO:0008006" key="4">
    <source>
        <dbReference type="Google" id="ProtNLM"/>
    </source>
</evidence>
<comment type="caution">
    <text evidence="2">The sequence shown here is derived from an EMBL/GenBank/DDBJ whole genome shotgun (WGS) entry which is preliminary data.</text>
</comment>
<evidence type="ECO:0000313" key="2">
    <source>
        <dbReference type="EMBL" id="GAA3545857.1"/>
    </source>
</evidence>
<gene>
    <name evidence="2" type="ORF">GCM10022295_29640</name>
</gene>
<accession>A0ABP6W835</accession>
<dbReference type="EMBL" id="BAABCE010000005">
    <property type="protein sequence ID" value="GAA3545857.1"/>
    <property type="molecule type" value="Genomic_DNA"/>
</dbReference>
<feature type="region of interest" description="Disordered" evidence="1">
    <location>
        <begin position="1"/>
        <end position="22"/>
    </location>
</feature>
<feature type="region of interest" description="Disordered" evidence="1">
    <location>
        <begin position="40"/>
        <end position="63"/>
    </location>
</feature>
<evidence type="ECO:0000313" key="3">
    <source>
        <dbReference type="Proteomes" id="UP001500707"/>
    </source>
</evidence>
<evidence type="ECO:0000256" key="1">
    <source>
        <dbReference type="SAM" id="MobiDB-lite"/>
    </source>
</evidence>
<organism evidence="2 3">
    <name type="scientific">Streptomyces osmaniensis</name>
    <dbReference type="NCBI Taxonomy" id="593134"/>
    <lineage>
        <taxon>Bacteria</taxon>
        <taxon>Bacillati</taxon>
        <taxon>Actinomycetota</taxon>
        <taxon>Actinomycetes</taxon>
        <taxon>Kitasatosporales</taxon>
        <taxon>Streptomycetaceae</taxon>
        <taxon>Streptomyces</taxon>
    </lineage>
</organism>
<keyword evidence="3" id="KW-1185">Reference proteome</keyword>
<dbReference type="Proteomes" id="UP001500707">
    <property type="component" value="Unassembled WGS sequence"/>
</dbReference>
<name>A0ABP6W835_9ACTN</name>
<feature type="compositionally biased region" description="Polar residues" evidence="1">
    <location>
        <begin position="1"/>
        <end position="17"/>
    </location>
</feature>
<reference evidence="3" key="1">
    <citation type="journal article" date="2019" name="Int. J. Syst. Evol. Microbiol.">
        <title>The Global Catalogue of Microorganisms (GCM) 10K type strain sequencing project: providing services to taxonomists for standard genome sequencing and annotation.</title>
        <authorList>
            <consortium name="The Broad Institute Genomics Platform"/>
            <consortium name="The Broad Institute Genome Sequencing Center for Infectious Disease"/>
            <person name="Wu L."/>
            <person name="Ma J."/>
        </authorList>
    </citation>
    <scope>NUCLEOTIDE SEQUENCE [LARGE SCALE GENOMIC DNA]</scope>
    <source>
        <strain evidence="3">JCM 17656</strain>
    </source>
</reference>